<dbReference type="CDD" id="cd12168">
    <property type="entry name" value="Mand_dh_like"/>
    <property type="match status" value="1"/>
</dbReference>
<evidence type="ECO:0000256" key="1">
    <source>
        <dbReference type="ARBA" id="ARBA00005854"/>
    </source>
</evidence>
<keyword evidence="8" id="KW-1185">Reference proteome</keyword>
<dbReference type="EMBL" id="JACCJB010000015">
    <property type="protein sequence ID" value="KAF6220974.1"/>
    <property type="molecule type" value="Genomic_DNA"/>
</dbReference>
<dbReference type="PANTHER" id="PTHR10996:SF269">
    <property type="entry name" value="HYPOTHETICAL D-ISOMER SPECIFIC 2-HYDROXYACID DEHYDROGENASE (EUROFUNG)"/>
    <property type="match status" value="1"/>
</dbReference>
<dbReference type="GO" id="GO:0051287">
    <property type="term" value="F:NAD binding"/>
    <property type="evidence" value="ECO:0007669"/>
    <property type="project" value="InterPro"/>
</dbReference>
<dbReference type="Gene3D" id="3.40.50.720">
    <property type="entry name" value="NAD(P)-binding Rossmann-like Domain"/>
    <property type="match status" value="2"/>
</dbReference>
<dbReference type="InterPro" id="IPR029753">
    <property type="entry name" value="D-isomer_DH_CS"/>
</dbReference>
<dbReference type="GO" id="GO:0030267">
    <property type="term" value="F:glyoxylate reductase (NADPH) activity"/>
    <property type="evidence" value="ECO:0007669"/>
    <property type="project" value="TreeGrafter"/>
</dbReference>
<dbReference type="FunFam" id="3.40.50.720:FF:000282">
    <property type="entry name" value="Glyoxylate reductase protein"/>
    <property type="match status" value="1"/>
</dbReference>
<dbReference type="GeneID" id="59331067"/>
<evidence type="ECO:0000259" key="5">
    <source>
        <dbReference type="Pfam" id="PF00389"/>
    </source>
</evidence>
<evidence type="ECO:0000256" key="3">
    <source>
        <dbReference type="ARBA" id="ARBA00023027"/>
    </source>
</evidence>
<dbReference type="PANTHER" id="PTHR10996">
    <property type="entry name" value="2-HYDROXYACID DEHYDROGENASE-RELATED"/>
    <property type="match status" value="1"/>
</dbReference>
<evidence type="ECO:0008006" key="9">
    <source>
        <dbReference type="Google" id="ProtNLM"/>
    </source>
</evidence>
<comment type="caution">
    <text evidence="7">The sequence shown here is derived from an EMBL/GenBank/DDBJ whole genome shotgun (WGS) entry which is preliminary data.</text>
</comment>
<keyword evidence="2 4" id="KW-0560">Oxidoreductase</keyword>
<dbReference type="InterPro" id="IPR006140">
    <property type="entry name" value="D-isomer_DH_NAD-bd"/>
</dbReference>
<evidence type="ECO:0000256" key="4">
    <source>
        <dbReference type="RuleBase" id="RU003719"/>
    </source>
</evidence>
<evidence type="ECO:0000313" key="7">
    <source>
        <dbReference type="EMBL" id="KAF6220974.1"/>
    </source>
</evidence>
<dbReference type="SUPFAM" id="SSF52283">
    <property type="entry name" value="Formate/glycerate dehydrogenase catalytic domain-like"/>
    <property type="match status" value="1"/>
</dbReference>
<dbReference type="Pfam" id="PF02826">
    <property type="entry name" value="2-Hacid_dh_C"/>
    <property type="match status" value="1"/>
</dbReference>
<dbReference type="GO" id="GO:0016618">
    <property type="term" value="F:hydroxypyruvate reductase [NAD(P)H] activity"/>
    <property type="evidence" value="ECO:0007669"/>
    <property type="project" value="TreeGrafter"/>
</dbReference>
<dbReference type="InterPro" id="IPR036291">
    <property type="entry name" value="NAD(P)-bd_dom_sf"/>
</dbReference>
<keyword evidence="3" id="KW-0520">NAD</keyword>
<evidence type="ECO:0000313" key="8">
    <source>
        <dbReference type="Proteomes" id="UP000593566"/>
    </source>
</evidence>
<dbReference type="RefSeq" id="XP_037150409.1">
    <property type="nucleotide sequence ID" value="XM_037293580.1"/>
</dbReference>
<accession>A0A8H6CD02</accession>
<feature type="domain" description="D-isomer specific 2-hydroxyacid dehydrogenase catalytic" evidence="5">
    <location>
        <begin position="68"/>
        <end position="329"/>
    </location>
</feature>
<dbReference type="InterPro" id="IPR050223">
    <property type="entry name" value="D-isomer_2-hydroxyacid_DH"/>
</dbReference>
<gene>
    <name evidence="7" type="ORF">HO133_002655</name>
</gene>
<protein>
    <recommendedName>
        <fullName evidence="9">2-hydroxyacid dehydrogenase</fullName>
    </recommendedName>
</protein>
<dbReference type="SUPFAM" id="SSF51735">
    <property type="entry name" value="NAD(P)-binding Rossmann-fold domains"/>
    <property type="match status" value="1"/>
</dbReference>
<evidence type="ECO:0000259" key="6">
    <source>
        <dbReference type="Pfam" id="PF02826"/>
    </source>
</evidence>
<sequence length="339" mass="36827">MSKPKVLLLGDIEHPSAKESFDSLSSIAQLVTPNSDNPSDFLKECRSGAFNGVRAAYRTFNSVKITGRIEGEVCEELGKAGLRFLAHNGAGYDQCNIPDCTKAGIHVSNVPTAVDAATADTSLFLMLGALRMFASPLINLRKGEFRGKTPPPLGHDPEGKLLGIVGMGGIGRDFKKKAEALGMNVQYHNRSKLSDEMSGGAKYVGFEELLEKSDVISLNVPLNKSTHHMISTPQFSKMKDGVVMVNTARGAVIDEAALVKALSDGKVFSAGLDVYEEEPKIHQGLVDNPHVLLLPHMGTWTYETQEKMEHFVVDNVRSALETGKLKSPVHEQKDMPLKD</sequence>
<dbReference type="PROSITE" id="PS00065">
    <property type="entry name" value="D_2_HYDROXYACID_DH_1"/>
    <property type="match status" value="1"/>
</dbReference>
<dbReference type="Pfam" id="PF00389">
    <property type="entry name" value="2-Hacid_dh"/>
    <property type="match status" value="1"/>
</dbReference>
<comment type="similarity">
    <text evidence="1 4">Belongs to the D-isomer specific 2-hydroxyacid dehydrogenase family.</text>
</comment>
<dbReference type="PROSITE" id="PS00671">
    <property type="entry name" value="D_2_HYDROXYACID_DH_3"/>
    <property type="match status" value="1"/>
</dbReference>
<dbReference type="AlphaFoldDB" id="A0A8H6CD02"/>
<feature type="domain" description="D-isomer specific 2-hydroxyacid dehydrogenase NAD-binding" evidence="6">
    <location>
        <begin position="124"/>
        <end position="298"/>
    </location>
</feature>
<dbReference type="PROSITE" id="PS00670">
    <property type="entry name" value="D_2_HYDROXYACID_DH_2"/>
    <property type="match status" value="1"/>
</dbReference>
<organism evidence="7 8">
    <name type="scientific">Letharia lupina</name>
    <dbReference type="NCBI Taxonomy" id="560253"/>
    <lineage>
        <taxon>Eukaryota</taxon>
        <taxon>Fungi</taxon>
        <taxon>Dikarya</taxon>
        <taxon>Ascomycota</taxon>
        <taxon>Pezizomycotina</taxon>
        <taxon>Lecanoromycetes</taxon>
        <taxon>OSLEUM clade</taxon>
        <taxon>Lecanoromycetidae</taxon>
        <taxon>Lecanorales</taxon>
        <taxon>Lecanorineae</taxon>
        <taxon>Parmeliaceae</taxon>
        <taxon>Letharia</taxon>
    </lineage>
</organism>
<name>A0A8H6CD02_9LECA</name>
<evidence type="ECO:0000256" key="2">
    <source>
        <dbReference type="ARBA" id="ARBA00023002"/>
    </source>
</evidence>
<reference evidence="7 8" key="1">
    <citation type="journal article" date="2020" name="Genomics">
        <title>Complete, high-quality genomes from long-read metagenomic sequencing of two wolf lichen thalli reveals enigmatic genome architecture.</title>
        <authorList>
            <person name="McKenzie S.K."/>
            <person name="Walston R.F."/>
            <person name="Allen J.L."/>
        </authorList>
    </citation>
    <scope>NUCLEOTIDE SEQUENCE [LARGE SCALE GENOMIC DNA]</scope>
    <source>
        <strain evidence="7">WasteWater1</strain>
    </source>
</reference>
<dbReference type="GO" id="GO:0005829">
    <property type="term" value="C:cytosol"/>
    <property type="evidence" value="ECO:0007669"/>
    <property type="project" value="TreeGrafter"/>
</dbReference>
<dbReference type="InterPro" id="IPR006139">
    <property type="entry name" value="D-isomer_2_OHA_DH_cat_dom"/>
</dbReference>
<proteinExistence type="inferred from homology"/>
<dbReference type="Proteomes" id="UP000593566">
    <property type="component" value="Unassembled WGS sequence"/>
</dbReference>
<dbReference type="InterPro" id="IPR029752">
    <property type="entry name" value="D-isomer_DH_CS1"/>
</dbReference>